<dbReference type="Gene3D" id="3.60.120.10">
    <property type="entry name" value="Anthranilate synthase"/>
    <property type="match status" value="1"/>
</dbReference>
<evidence type="ECO:0000256" key="4">
    <source>
        <dbReference type="ARBA" id="ARBA00022723"/>
    </source>
</evidence>
<feature type="coiled-coil region" evidence="9">
    <location>
        <begin position="439"/>
        <end position="466"/>
    </location>
</feature>
<evidence type="ECO:0000313" key="12">
    <source>
        <dbReference type="EMBL" id="MCZ8371174.1"/>
    </source>
</evidence>
<evidence type="ECO:0000256" key="1">
    <source>
        <dbReference type="ARBA" id="ARBA00001946"/>
    </source>
</evidence>
<comment type="subunit">
    <text evidence="2">Heterotetramer consisting of two non-identical subunits: a beta subunit (TrpG) and a large alpha subunit (TrpE).</text>
</comment>
<evidence type="ECO:0000256" key="7">
    <source>
        <dbReference type="ARBA" id="ARBA00025634"/>
    </source>
</evidence>
<evidence type="ECO:0000313" key="13">
    <source>
        <dbReference type="Proteomes" id="UP001141933"/>
    </source>
</evidence>
<evidence type="ECO:0000256" key="9">
    <source>
        <dbReference type="SAM" id="Coils"/>
    </source>
</evidence>
<evidence type="ECO:0000256" key="8">
    <source>
        <dbReference type="ARBA" id="ARBA00047683"/>
    </source>
</evidence>
<accession>A0ABT4PDR0</accession>
<reference evidence="12" key="1">
    <citation type="submission" date="2022-12" db="EMBL/GenBank/DDBJ databases">
        <title>Phocaeicola acetigenes sp. nov., isolated feces from a healthy human.</title>
        <authorList>
            <person name="Do H."/>
            <person name="Ha Y.B."/>
            <person name="Kim J.-S."/>
            <person name="Suh M.K."/>
            <person name="Kim H.S."/>
            <person name="Lee J.-S."/>
        </authorList>
    </citation>
    <scope>NUCLEOTIDE SEQUENCE</scope>
    <source>
        <strain evidence="12">KGMB11183</strain>
    </source>
</reference>
<evidence type="ECO:0000259" key="11">
    <source>
        <dbReference type="Pfam" id="PF04715"/>
    </source>
</evidence>
<evidence type="ECO:0000256" key="6">
    <source>
        <dbReference type="ARBA" id="ARBA00023239"/>
    </source>
</evidence>
<evidence type="ECO:0000256" key="3">
    <source>
        <dbReference type="ARBA" id="ARBA00020653"/>
    </source>
</evidence>
<keyword evidence="5" id="KW-0460">Magnesium</keyword>
<feature type="domain" description="Chorismate-utilising enzyme C-terminal" evidence="10">
    <location>
        <begin position="201"/>
        <end position="452"/>
    </location>
</feature>
<gene>
    <name evidence="12" type="ORF">O6P32_00410</name>
</gene>
<keyword evidence="9" id="KW-0175">Coiled coil</keyword>
<comment type="cofactor">
    <cofactor evidence="1">
        <name>Mg(2+)</name>
        <dbReference type="ChEBI" id="CHEBI:18420"/>
    </cofactor>
</comment>
<dbReference type="InterPro" id="IPR019999">
    <property type="entry name" value="Anth_synth_I-like"/>
</dbReference>
<dbReference type="Proteomes" id="UP001141933">
    <property type="component" value="Unassembled WGS sequence"/>
</dbReference>
<comment type="caution">
    <text evidence="12">The sequence shown here is derived from an EMBL/GenBank/DDBJ whole genome shotgun (WGS) entry which is preliminary data.</text>
</comment>
<dbReference type="InterPro" id="IPR005801">
    <property type="entry name" value="ADC_synthase"/>
</dbReference>
<keyword evidence="13" id="KW-1185">Reference proteome</keyword>
<dbReference type="Pfam" id="PF04715">
    <property type="entry name" value="Anth_synt_I_N"/>
    <property type="match status" value="1"/>
</dbReference>
<name>A0ABT4PDR0_9BACT</name>
<dbReference type="RefSeq" id="WP_269876257.1">
    <property type="nucleotide sequence ID" value="NZ_JAPZVM010000001.1"/>
</dbReference>
<keyword evidence="4" id="KW-0479">Metal-binding</keyword>
<keyword evidence="6" id="KW-0456">Lyase</keyword>
<comment type="function">
    <text evidence="7">Part of a heterotetrameric complex that catalyzes the two-step biosynthesis of anthranilate, an intermediate in the biosynthesis of L-tryptophan. In the first step, the glutamine-binding beta subunit (TrpG) of anthranilate synthase (AS) provides the glutamine amidotransferase activity which generates ammonia as a substrate that, along with chorismate, is used in the second step, catalyzed by the large alpha subunit of AS (TrpE) to produce anthranilate. In the absence of TrpG, TrpE can synthesize anthranilate directly from chorismate and high concentrations of ammonia.</text>
</comment>
<dbReference type="InterPro" id="IPR006805">
    <property type="entry name" value="Anth_synth_I_N"/>
</dbReference>
<evidence type="ECO:0000259" key="10">
    <source>
        <dbReference type="Pfam" id="PF00425"/>
    </source>
</evidence>
<comment type="catalytic activity">
    <reaction evidence="8">
        <text>chorismate + L-glutamine = anthranilate + pyruvate + L-glutamate + H(+)</text>
        <dbReference type="Rhea" id="RHEA:21732"/>
        <dbReference type="ChEBI" id="CHEBI:15361"/>
        <dbReference type="ChEBI" id="CHEBI:15378"/>
        <dbReference type="ChEBI" id="CHEBI:16567"/>
        <dbReference type="ChEBI" id="CHEBI:29748"/>
        <dbReference type="ChEBI" id="CHEBI:29985"/>
        <dbReference type="ChEBI" id="CHEBI:58359"/>
        <dbReference type="EC" id="4.1.3.27"/>
    </reaction>
</comment>
<dbReference type="PRINTS" id="PR00095">
    <property type="entry name" value="ANTSNTHASEI"/>
</dbReference>
<dbReference type="InterPro" id="IPR015890">
    <property type="entry name" value="Chorismate_C"/>
</dbReference>
<sequence>MKQYTYITNHKSLLGDLHTPVSTYLKVRDLFPQSVLMESSDYHGVENNRSFIGLNPIASIRINHGVATFVFPDGQQEERNISDDYQVEQAIREFISHFQVEGEYAGYCGLYGYTTFNAVRYFEKIQVKDSTDAKNDAPEILYILYKYLIVFNDYKSEMVLIEMLGEGESAHLSEVEKAIHNRNYTTYDFRAVGPATSTLTDEEHKANIRQGIAHCMRGDVFQIVLSRRFIQRYEGDDFKLYRALRSINPSPYLFYFDFGGFRIFGSSPETHCKIEDGKATIDPIAGTTRRSGDKETDKQLTKALLADPKENAEHVMLVDLARNDLSRNCHNARVEFYKEPQYYSHVIHLVSRVSGDMDEDSNPIRTFIDTFPAGTLSGAPKVRAMQLISELEPHSRGAYGGCIGFIGLNGTLNQAITIRTFVSRNNELWFQAGGGIVAQSNEENELQEVNNKLGALKKAIQLAEQL</sequence>
<evidence type="ECO:0000256" key="5">
    <source>
        <dbReference type="ARBA" id="ARBA00022842"/>
    </source>
</evidence>
<evidence type="ECO:0000256" key="2">
    <source>
        <dbReference type="ARBA" id="ARBA00011575"/>
    </source>
</evidence>
<proteinExistence type="predicted"/>
<feature type="domain" description="Anthranilate synthase component I N-terminal" evidence="11">
    <location>
        <begin position="16"/>
        <end position="158"/>
    </location>
</feature>
<organism evidence="12 13">
    <name type="scientific">Phocaeicola acetigenes</name>
    <dbReference type="NCBI Taxonomy" id="3016083"/>
    <lineage>
        <taxon>Bacteria</taxon>
        <taxon>Pseudomonadati</taxon>
        <taxon>Bacteroidota</taxon>
        <taxon>Bacteroidia</taxon>
        <taxon>Bacteroidales</taxon>
        <taxon>Bacteroidaceae</taxon>
        <taxon>Phocaeicola</taxon>
    </lineage>
</organism>
<dbReference type="Pfam" id="PF00425">
    <property type="entry name" value="Chorismate_bind"/>
    <property type="match status" value="1"/>
</dbReference>
<dbReference type="SUPFAM" id="SSF56322">
    <property type="entry name" value="ADC synthase"/>
    <property type="match status" value="1"/>
</dbReference>
<dbReference type="EMBL" id="JAPZVM010000001">
    <property type="protein sequence ID" value="MCZ8371174.1"/>
    <property type="molecule type" value="Genomic_DNA"/>
</dbReference>
<dbReference type="PANTHER" id="PTHR11236">
    <property type="entry name" value="AMINOBENZOATE/ANTHRANILATE SYNTHASE"/>
    <property type="match status" value="1"/>
</dbReference>
<protein>
    <recommendedName>
        <fullName evidence="3">Anthranilate synthase component 1</fullName>
    </recommendedName>
</protein>
<dbReference type="PANTHER" id="PTHR11236:SF48">
    <property type="entry name" value="ISOCHORISMATE SYNTHASE MENF"/>
    <property type="match status" value="1"/>
</dbReference>